<dbReference type="Pfam" id="PF00501">
    <property type="entry name" value="AMP-binding"/>
    <property type="match status" value="2"/>
</dbReference>
<dbReference type="CDD" id="cd17643">
    <property type="entry name" value="A_NRPS_Cytc1-like"/>
    <property type="match status" value="1"/>
</dbReference>
<dbReference type="PANTHER" id="PTHR45527:SF1">
    <property type="entry name" value="FATTY ACID SYNTHASE"/>
    <property type="match status" value="1"/>
</dbReference>
<dbReference type="Gene3D" id="3.30.559.10">
    <property type="entry name" value="Chloramphenicol acetyltransferase-like domain"/>
    <property type="match status" value="3"/>
</dbReference>
<dbReference type="GO" id="GO:0009403">
    <property type="term" value="P:toxin biosynthetic process"/>
    <property type="evidence" value="ECO:0007669"/>
    <property type="project" value="UniProtKB-ARBA"/>
</dbReference>
<dbReference type="Gene3D" id="1.10.1200.10">
    <property type="entry name" value="ACP-like"/>
    <property type="match status" value="2"/>
</dbReference>
<dbReference type="GO" id="GO:0031177">
    <property type="term" value="F:phosphopantetheine binding"/>
    <property type="evidence" value="ECO:0007669"/>
    <property type="project" value="InterPro"/>
</dbReference>
<dbReference type="FunFam" id="1.10.1200.10:FF:000005">
    <property type="entry name" value="Nonribosomal peptide synthetase 1"/>
    <property type="match status" value="1"/>
</dbReference>
<dbReference type="FunFam" id="3.40.50.980:FF:000001">
    <property type="entry name" value="Non-ribosomal peptide synthetase"/>
    <property type="match status" value="2"/>
</dbReference>
<dbReference type="InterPro" id="IPR020845">
    <property type="entry name" value="AMP-binding_CS"/>
</dbReference>
<accession>A0A1P8VQF1</accession>
<dbReference type="EMBL" id="KX622601">
    <property type="protein sequence ID" value="APZ78845.1"/>
    <property type="molecule type" value="Genomic_DNA"/>
</dbReference>
<dbReference type="InterPro" id="IPR029063">
    <property type="entry name" value="SAM-dependent_MTases_sf"/>
</dbReference>
<dbReference type="GO" id="GO:0003824">
    <property type="term" value="F:catalytic activity"/>
    <property type="evidence" value="ECO:0007669"/>
    <property type="project" value="InterPro"/>
</dbReference>
<dbReference type="Gene3D" id="3.40.50.12780">
    <property type="entry name" value="N-terminal domain of ligase-like"/>
    <property type="match status" value="2"/>
</dbReference>
<dbReference type="GO" id="GO:0005737">
    <property type="term" value="C:cytoplasm"/>
    <property type="evidence" value="ECO:0007669"/>
    <property type="project" value="TreeGrafter"/>
</dbReference>
<dbReference type="SMART" id="SM00823">
    <property type="entry name" value="PKS_PP"/>
    <property type="match status" value="2"/>
</dbReference>
<dbReference type="Pfam" id="PF08242">
    <property type="entry name" value="Methyltransf_12"/>
    <property type="match status" value="1"/>
</dbReference>
<organism evidence="6">
    <name type="scientific">Stigmatella aurantiaca</name>
    <dbReference type="NCBI Taxonomy" id="41"/>
    <lineage>
        <taxon>Bacteria</taxon>
        <taxon>Pseudomonadati</taxon>
        <taxon>Myxococcota</taxon>
        <taxon>Myxococcia</taxon>
        <taxon>Myxococcales</taxon>
        <taxon>Cystobacterineae</taxon>
        <taxon>Archangiaceae</taxon>
        <taxon>Stigmatella</taxon>
    </lineage>
</organism>
<dbReference type="PROSITE" id="PS00455">
    <property type="entry name" value="AMP_BINDING"/>
    <property type="match status" value="2"/>
</dbReference>
<dbReference type="InterPro" id="IPR009081">
    <property type="entry name" value="PP-bd_ACP"/>
</dbReference>
<dbReference type="SUPFAM" id="SSF47336">
    <property type="entry name" value="ACP-like"/>
    <property type="match status" value="2"/>
</dbReference>
<evidence type="ECO:0000259" key="5">
    <source>
        <dbReference type="PROSITE" id="PS50075"/>
    </source>
</evidence>
<sequence>MSSPRDSMSGLSIEEKRKLLAELMAKSGKSAPRIFPLSSGQKALWLLQQQEPEGAAYNTPFALRIRSQIDVGAFKRAFEMVAARHPSLRTTVASAADGQLLQTSHPVLEPHFAHIDASGWTAEQLQAAVVRAYRQPFSLERGPLLRGDLFSSQPDDHILLITVHHIVYDGWSAGILQGELTRIYQALSSGEQPALAPVTGSYADFVAQQAEMLSGAPGRAHWEYWQKKLSGELPVLALPADRSRSALAANRSGASSIKLQPELTHRIKELAQSAGATPFVVLVSAYAALLGRLARQEDLLIGSPTAGRPGAALHGVVGYFANAVALRADLSGAPSSRQLIARMRDVVHEALANQDFPFASLVERLGIARRPGVSPIFQASMSFHSSREGGDAMALWATPDEETRVRWGNLELEPYPLSDQETQFDLTLEMWEVRGAFAGALRFNRALFNDATVGLWRGYFEKLLEQMVRAPDEPMARLALAEPVAAPQLQGETPPGVSVDRAGGSTITAWFEAQAARTPDGAALSFGDVHLSYAELNARANVLAHELRSRGVGPESLVGICVERSAELVIAILGVLKAGGAYVPLDPASPRERLALILEDAEVSALVTETKRREELPTEKVSTIFVDAIQWQEGQREPNPAPGLTPDHAAYVIYTSGSTGRPKGVIVTHANATRLFTTTDALYGFGPGDVWTLFHSAAFDFSVWELWGALFYGGRLIVVPHWMTRSPEAFGELIAREGVTVLNQTPSAFRALLRAPSIADGVGGQGLKWIIFGGEALDAATVRPWFERYPDADTRLINMYGITETTVHVTYHHVTEADLASAASPIGRPIPDLVISLLDEHGQPVPDGVPGEMYVGGAGVARGYLKRPELTAQRFIEHSASPGERLYRSGDLAIRQQDGTFTYLGRIDDQVKIRGFRIELGEIQSVLARHPAVADAYVSTYERSADDRRIVAYVVPKKGASEMLLSSSSNGGVGDTHVGEWKSLYDELYARSAGEPQTDPSFNIAGWNSSYSGAPLSAEAMKEWVNHTVQQVLDRAPSRVLEIGCGTGLLLTRIAPSTTAYWATDVSGVVVNMLQGVTKKTPGLEHAKLFHCAADQLDGIDFGGERFEAVICNSVVQYFPSAEYLARALESASARVNAGGFIFVGDVRNFRLLEAFHASIVLAQSSGTLEPHALKERVARRMAAEEELVLDPGFFWSLKQRIPRLSHVEIRPKRGVCLNELTRFRYDVLLHLDTPPASASDVAWGPGNVSLPELRSRLSGEGARRIGLRGIRNARVEAALEALASVSEQSPTRPGAFEKLRRRLLDRDTPFPANEPEPGVDPETLAQLAGELSFDVALDWSRGGVDGSFDAVFTRRAAPGAAAAAGSLTGPIALFGAAPDAVPEERHANDPLRDRLERRLEGDLRKKAQEQLPDYMVPASIMVIDAIPLTGNGKVDRRALPVPAAPQGLETAYVEPRTGEEEILVSIFSELLGAERVGVHESFFDLGGHSLLATQVVSRARAVFGVDVPLRTLFDSPTVAGLATAVQQLRKRSNAAALDFSSPMERPPQIPLSSSQERLWVLDRIEETRAPIYIIPLVLRLRGPLNQEALRQSLDWIIQRHEALRTRFPSVDGQPVQEIAEELHAELPPSEELGQGPRATEAEIAKLIQEQAGLEVSRPFDLARGPLFRMRLLRIAEGDHVLVLTMHHIISDGWSVGLLSRELAAGYNALRSQRELVLPALPAQYADFALWQRKMLREGALSESIEAHKQRLTGAPASLDLPSDRPRPEAPSFKGGVVRFPVDRALTARLKEMSRREGATLYMTLLTAYAAYLSRLSGMQDLIIGSPVANRNRAMTEPLIGFFVNTLALRVDLSGNPTFLELLTRVRRTALDAYADQDVPFEKLVEVAAPERSLSRQPLVQVMFALQNAPFSPPALDGLNVELLELDSITAKFDLTLSMQETADGLSGLLEYSAELFDRARIERMAEHLVVVLREVVEHPGRRIPELNILDAREAGRLAEWAVGPSAPSIPGSVVEMFQAQAERTPEAIAIERGDLRISYGELDRRSTHLAHHLVSLGFGPEKRAALCLPGSVEFIVSMLGVWKAGGAYVPVDPEYPEARIEHMLEDSSAELLLTVRAAGERPRFQGRTLWMDEEIPAHANPPALGLPSAGSAAYVIYTSGSTGKPKGAVLEHRGLANISAASRQTFALGTDSVVLQFASPSFDASVWEIAVALTSGARLVLPTAETSRAGEGLAALLTLKRVSVTLLPPSTLAALPEGAYPDLRVLISGGEACTAELVKKWAVGSRRFFNAYGPTEATIYATLAELTPDQPGTPPLGRPLPGVVVRILDSAQRQVPIGVPGELCIGGVAVGRGYHGLESLTRERFIQDTFSAHPGARLYRSGDLARWRSDGGIDYLGRFDHQVKLRGYRIELGEVEAVISSHPGVQQALITVHKGQLAAYAVGRSGAVPTAQALREHAKARLPTYMVPVHILLLDAFPMTPNGKIDRKKLPDPVQAQATETFAAPQTPEEQILVEIWAAVLKKEPIGIHDNFFALGGDSILGLQIISRATQRGLRLRPRQLFEHQTIMELAKVASSTQVLHAEQGRMTGSVPLTPIQCWYLEHERVEPQHFNMAVLMEVDPALDLAVLRRALDAVEGHHDALRLRYYRDGAVWCQEHAEGDACGIPLEEADVAGSVGLEEAITKLHRSLVLERGPLVRAAFLRLGSGSARLALVAHHLLVDAVSWGIILEDLLTVYGRLSTGQPAGLQPKTTSFQHWAKQLEAYATSPNVRAELDAWLAASRNEGPQALPLNNPEASDTVGEASTLVSWLEAEETQLLLSEVPTAYDVKVNEVLLAALAKTLSGWTGQNTVRIDVEGHGREFLFEDVDLSRTVGWFSSIFPLRLHIGAKESSREMLARVKDALRRIPSGGVGYGVLRYLSPDESVRSRLQSVTQSGVAFNYLGQMGAIPSYGPFHGAAKEGVGPLNSARDARPHRIEVNAGIEAGQRLRINWTFGPKVIHAETVERLSSAFNTTLRAMIRERTEPAAAVRVAADFPAARLSAKDLKRVLTQTKKPR</sequence>
<dbReference type="CDD" id="cd19534">
    <property type="entry name" value="E_NRPS"/>
    <property type="match status" value="1"/>
</dbReference>
<dbReference type="InterPro" id="IPR025110">
    <property type="entry name" value="AMP-bd_C"/>
</dbReference>
<dbReference type="InterPro" id="IPR013217">
    <property type="entry name" value="Methyltransf_12"/>
</dbReference>
<dbReference type="InterPro" id="IPR045851">
    <property type="entry name" value="AMP-bd_C_sf"/>
</dbReference>
<dbReference type="InterPro" id="IPR042099">
    <property type="entry name" value="ANL_N_sf"/>
</dbReference>
<dbReference type="SUPFAM" id="SSF52777">
    <property type="entry name" value="CoA-dependent acyltransferases"/>
    <property type="match status" value="6"/>
</dbReference>
<feature type="domain" description="Carrier" evidence="5">
    <location>
        <begin position="1455"/>
        <end position="1530"/>
    </location>
</feature>
<dbReference type="GO" id="GO:0072330">
    <property type="term" value="P:monocarboxylic acid biosynthetic process"/>
    <property type="evidence" value="ECO:0007669"/>
    <property type="project" value="UniProtKB-ARBA"/>
</dbReference>
<dbReference type="NCBIfam" id="NF003417">
    <property type="entry name" value="PRK04813.1"/>
    <property type="match status" value="3"/>
</dbReference>
<dbReference type="CDD" id="cd19531">
    <property type="entry name" value="LCL_NRPS-like"/>
    <property type="match status" value="2"/>
</dbReference>
<comment type="cofactor">
    <cofactor evidence="1">
        <name>pantetheine 4'-phosphate</name>
        <dbReference type="ChEBI" id="CHEBI:47942"/>
    </cofactor>
</comment>
<dbReference type="FunFam" id="1.10.1200.10:FF:000016">
    <property type="entry name" value="Non-ribosomal peptide synthase"/>
    <property type="match status" value="1"/>
</dbReference>
<reference evidence="6" key="1">
    <citation type="journal article" date="2017" name="ACS Chem. Biol.">
        <title>Genomics-Guided Exploitation of Lipopeptide Diversity in Myxobacteria.</title>
        <authorList>
            <person name="Burgard C."/>
            <person name="Zaburannyi N."/>
            <person name="Nadmid S."/>
            <person name="Maier J."/>
            <person name="Jenke-Kodama H."/>
            <person name="Luxenburger E."/>
            <person name="Bernauer H.S."/>
            <person name="Wenzel S.C."/>
        </authorList>
    </citation>
    <scope>NUCLEOTIDE SEQUENCE</scope>
    <source>
        <strain evidence="6">Sg a32</strain>
    </source>
</reference>
<dbReference type="InterPro" id="IPR023213">
    <property type="entry name" value="CAT-like_dom_sf"/>
</dbReference>
<dbReference type="NCBIfam" id="TIGR01720">
    <property type="entry name" value="NRPS-para261"/>
    <property type="match status" value="1"/>
</dbReference>
<dbReference type="Gene3D" id="3.40.50.150">
    <property type="entry name" value="Vaccinia Virus protein VP39"/>
    <property type="match status" value="1"/>
</dbReference>
<evidence type="ECO:0000256" key="4">
    <source>
        <dbReference type="ARBA" id="ARBA00022737"/>
    </source>
</evidence>
<feature type="domain" description="Carrier" evidence="5">
    <location>
        <begin position="2505"/>
        <end position="2579"/>
    </location>
</feature>
<protein>
    <submittedName>
        <fullName evidence="6">Nonribosomal peptide synthetase</fullName>
    </submittedName>
</protein>
<dbReference type="PANTHER" id="PTHR45527">
    <property type="entry name" value="NONRIBOSOMAL PEPTIDE SYNTHETASE"/>
    <property type="match status" value="1"/>
</dbReference>
<name>A0A1P8VQF1_STIAU</name>
<evidence type="ECO:0000256" key="3">
    <source>
        <dbReference type="ARBA" id="ARBA00022553"/>
    </source>
</evidence>
<keyword evidence="2" id="KW-0596">Phosphopantetheine</keyword>
<dbReference type="CDD" id="cd17652">
    <property type="entry name" value="A_NRPS_CmdD_like"/>
    <property type="match status" value="1"/>
</dbReference>
<dbReference type="FunFam" id="3.40.50.12780:FF:000012">
    <property type="entry name" value="Non-ribosomal peptide synthetase"/>
    <property type="match status" value="2"/>
</dbReference>
<dbReference type="InterPro" id="IPR000873">
    <property type="entry name" value="AMP-dep_synth/lig_dom"/>
</dbReference>
<dbReference type="PROSITE" id="PS00012">
    <property type="entry name" value="PHOSPHOPANTETHEINE"/>
    <property type="match status" value="2"/>
</dbReference>
<dbReference type="InterPro" id="IPR006162">
    <property type="entry name" value="Ppantetheine_attach_site"/>
</dbReference>
<dbReference type="InterPro" id="IPR010060">
    <property type="entry name" value="NRPS_synth"/>
</dbReference>
<proteinExistence type="predicted"/>
<dbReference type="PROSITE" id="PS50075">
    <property type="entry name" value="CARRIER"/>
    <property type="match status" value="2"/>
</dbReference>
<dbReference type="NCBIfam" id="TIGR01733">
    <property type="entry name" value="AA-adenyl-dom"/>
    <property type="match status" value="2"/>
</dbReference>
<dbReference type="Gene3D" id="3.30.559.30">
    <property type="entry name" value="Nonribosomal peptide synthetase, condensation domain"/>
    <property type="match status" value="3"/>
</dbReference>
<dbReference type="GO" id="GO:0043041">
    <property type="term" value="P:amino acid activation for nonribosomal peptide biosynthetic process"/>
    <property type="evidence" value="ECO:0007669"/>
    <property type="project" value="TreeGrafter"/>
</dbReference>
<keyword evidence="4" id="KW-0677">Repeat</keyword>
<dbReference type="InterPro" id="IPR036736">
    <property type="entry name" value="ACP-like_sf"/>
</dbReference>
<dbReference type="SUPFAM" id="SSF53335">
    <property type="entry name" value="S-adenosyl-L-methionine-dependent methyltransferases"/>
    <property type="match status" value="1"/>
</dbReference>
<dbReference type="InterPro" id="IPR010071">
    <property type="entry name" value="AA_adenyl_dom"/>
</dbReference>
<evidence type="ECO:0000256" key="2">
    <source>
        <dbReference type="ARBA" id="ARBA00022450"/>
    </source>
</evidence>
<dbReference type="SUPFAM" id="SSF56801">
    <property type="entry name" value="Acetyl-CoA synthetase-like"/>
    <property type="match status" value="2"/>
</dbReference>
<dbReference type="Gene3D" id="3.30.300.30">
    <property type="match status" value="3"/>
</dbReference>
<dbReference type="Pfam" id="PF00668">
    <property type="entry name" value="Condensation"/>
    <property type="match status" value="3"/>
</dbReference>
<dbReference type="Pfam" id="PF00550">
    <property type="entry name" value="PP-binding"/>
    <property type="match status" value="2"/>
</dbReference>
<evidence type="ECO:0000256" key="1">
    <source>
        <dbReference type="ARBA" id="ARBA00001957"/>
    </source>
</evidence>
<dbReference type="InterPro" id="IPR020806">
    <property type="entry name" value="PKS_PP-bd"/>
</dbReference>
<evidence type="ECO:0000313" key="6">
    <source>
        <dbReference type="EMBL" id="APZ78845.1"/>
    </source>
</evidence>
<dbReference type="CDD" id="cd02440">
    <property type="entry name" value="AdoMet_MTases"/>
    <property type="match status" value="1"/>
</dbReference>
<gene>
    <name evidence="6" type="primary">mchB</name>
</gene>
<dbReference type="InterPro" id="IPR001242">
    <property type="entry name" value="Condensation_dom"/>
</dbReference>
<keyword evidence="3" id="KW-0597">Phosphoprotein</keyword>
<dbReference type="Pfam" id="PF13193">
    <property type="entry name" value="AMP-binding_C"/>
    <property type="match status" value="1"/>
</dbReference>